<accession>A0A4P9WDR4</accession>
<dbReference type="AlphaFoldDB" id="A0A4P9WDR4"/>
<feature type="compositionally biased region" description="Basic and acidic residues" evidence="1">
    <location>
        <begin position="53"/>
        <end position="67"/>
    </location>
</feature>
<feature type="region of interest" description="Disordered" evidence="1">
    <location>
        <begin position="49"/>
        <end position="94"/>
    </location>
</feature>
<evidence type="ECO:0000256" key="1">
    <source>
        <dbReference type="SAM" id="MobiDB-lite"/>
    </source>
</evidence>
<sequence length="122" mass="13412">MGARLTAESLDENDLPCLRIFSNSDAVAVVKEVGRIDVAWGTSEESDLTDLQLTDRLRGHEPTRGSHDALGTSGQDLRRRSLSMSSGPMSVNPDIPLAHRLREWYDNQGSSMTFTAYSSTVE</sequence>
<proteinExistence type="predicted"/>
<protein>
    <submittedName>
        <fullName evidence="2">Uncharacterized protein</fullName>
    </submittedName>
</protein>
<organism evidence="2 3">
    <name type="scientific">Blyttiomyces helicus</name>
    <dbReference type="NCBI Taxonomy" id="388810"/>
    <lineage>
        <taxon>Eukaryota</taxon>
        <taxon>Fungi</taxon>
        <taxon>Fungi incertae sedis</taxon>
        <taxon>Chytridiomycota</taxon>
        <taxon>Chytridiomycota incertae sedis</taxon>
        <taxon>Chytridiomycetes</taxon>
        <taxon>Chytridiomycetes incertae sedis</taxon>
        <taxon>Blyttiomyces</taxon>
    </lineage>
</organism>
<gene>
    <name evidence="2" type="ORF">BDK51DRAFT_36584</name>
</gene>
<dbReference type="Proteomes" id="UP000269721">
    <property type="component" value="Unassembled WGS sequence"/>
</dbReference>
<reference evidence="3" key="1">
    <citation type="journal article" date="2018" name="Nat. Microbiol.">
        <title>Leveraging single-cell genomics to expand the fungal tree of life.</title>
        <authorList>
            <person name="Ahrendt S.R."/>
            <person name="Quandt C.A."/>
            <person name="Ciobanu D."/>
            <person name="Clum A."/>
            <person name="Salamov A."/>
            <person name="Andreopoulos B."/>
            <person name="Cheng J.F."/>
            <person name="Woyke T."/>
            <person name="Pelin A."/>
            <person name="Henrissat B."/>
            <person name="Reynolds N.K."/>
            <person name="Benny G.L."/>
            <person name="Smith M.E."/>
            <person name="James T.Y."/>
            <person name="Grigoriev I.V."/>
        </authorList>
    </citation>
    <scope>NUCLEOTIDE SEQUENCE [LARGE SCALE GENOMIC DNA]</scope>
</reference>
<evidence type="ECO:0000313" key="3">
    <source>
        <dbReference type="Proteomes" id="UP000269721"/>
    </source>
</evidence>
<dbReference type="OrthoDB" id="1751331at2759"/>
<name>A0A4P9WDR4_9FUNG</name>
<keyword evidence="3" id="KW-1185">Reference proteome</keyword>
<evidence type="ECO:0000313" key="2">
    <source>
        <dbReference type="EMBL" id="RKO90849.1"/>
    </source>
</evidence>
<dbReference type="EMBL" id="KZ995349">
    <property type="protein sequence ID" value="RKO90849.1"/>
    <property type="molecule type" value="Genomic_DNA"/>
</dbReference>